<dbReference type="InterPro" id="IPR009057">
    <property type="entry name" value="Homeodomain-like_sf"/>
</dbReference>
<reference evidence="4 5" key="1">
    <citation type="submission" date="2021-01" db="EMBL/GenBank/DDBJ databases">
        <title>Whole genome shotgun sequence of Actinoplanes humidus NBRC 14915.</title>
        <authorList>
            <person name="Komaki H."/>
            <person name="Tamura T."/>
        </authorList>
    </citation>
    <scope>NUCLEOTIDE SEQUENCE [LARGE SCALE GENOMIC DNA]</scope>
    <source>
        <strain evidence="4 5">NBRC 14915</strain>
    </source>
</reference>
<evidence type="ECO:0000259" key="3">
    <source>
        <dbReference type="PROSITE" id="PS50977"/>
    </source>
</evidence>
<dbReference type="PROSITE" id="PS50977">
    <property type="entry name" value="HTH_TETR_2"/>
    <property type="match status" value="1"/>
</dbReference>
<sequence length="173" mass="18170">MEVSTRQIAAAAGVAEGTIFGVYSDKNSLLVDVLMDALDPDTTLRAIRAIDAGKTLRVRLAEAAELVNERFTQNAQLMTAARKLVFMSGAHPEAAARMGASRGQLQAALAELVLPDAAVLRRAPDAVAGLFLLFCGGNAFGPFGDPDHFDGEELVSLLLDGLLIRPSIDHGGA</sequence>
<organism evidence="4 5">
    <name type="scientific">Winogradskya humida</name>
    <dbReference type="NCBI Taxonomy" id="113566"/>
    <lineage>
        <taxon>Bacteria</taxon>
        <taxon>Bacillati</taxon>
        <taxon>Actinomycetota</taxon>
        <taxon>Actinomycetes</taxon>
        <taxon>Micromonosporales</taxon>
        <taxon>Micromonosporaceae</taxon>
        <taxon>Winogradskya</taxon>
    </lineage>
</organism>
<keyword evidence="1 2" id="KW-0238">DNA-binding</keyword>
<evidence type="ECO:0000256" key="2">
    <source>
        <dbReference type="PROSITE-ProRule" id="PRU00335"/>
    </source>
</evidence>
<dbReference type="SUPFAM" id="SSF46689">
    <property type="entry name" value="Homeodomain-like"/>
    <property type="match status" value="1"/>
</dbReference>
<keyword evidence="5" id="KW-1185">Reference proteome</keyword>
<dbReference type="Pfam" id="PF00440">
    <property type="entry name" value="TetR_N"/>
    <property type="match status" value="1"/>
</dbReference>
<dbReference type="InterPro" id="IPR001647">
    <property type="entry name" value="HTH_TetR"/>
</dbReference>
<evidence type="ECO:0000313" key="4">
    <source>
        <dbReference type="EMBL" id="GIE21987.1"/>
    </source>
</evidence>
<proteinExistence type="predicted"/>
<feature type="DNA-binding region" description="H-T-H motif" evidence="2">
    <location>
        <begin position="4"/>
        <end position="23"/>
    </location>
</feature>
<gene>
    <name evidence="4" type="ORF">Ahu01nite_050890</name>
</gene>
<accession>A0ABQ3ZTW4</accession>
<evidence type="ECO:0000313" key="5">
    <source>
        <dbReference type="Proteomes" id="UP000603200"/>
    </source>
</evidence>
<evidence type="ECO:0000256" key="1">
    <source>
        <dbReference type="ARBA" id="ARBA00023125"/>
    </source>
</evidence>
<dbReference type="Proteomes" id="UP000603200">
    <property type="component" value="Unassembled WGS sequence"/>
</dbReference>
<protein>
    <recommendedName>
        <fullName evidence="3">HTH tetR-type domain-containing protein</fullName>
    </recommendedName>
</protein>
<name>A0ABQ3ZTW4_9ACTN</name>
<comment type="caution">
    <text evidence="4">The sequence shown here is derived from an EMBL/GenBank/DDBJ whole genome shotgun (WGS) entry which is preliminary data.</text>
</comment>
<dbReference type="EMBL" id="BOMN01000064">
    <property type="protein sequence ID" value="GIE21987.1"/>
    <property type="molecule type" value="Genomic_DNA"/>
</dbReference>
<dbReference type="Gene3D" id="1.10.357.10">
    <property type="entry name" value="Tetracycline Repressor, domain 2"/>
    <property type="match status" value="1"/>
</dbReference>
<feature type="domain" description="HTH tetR-type" evidence="3">
    <location>
        <begin position="1"/>
        <end position="41"/>
    </location>
</feature>